<evidence type="ECO:0000313" key="1">
    <source>
        <dbReference type="EMBL" id="JAT87347.1"/>
    </source>
</evidence>
<proteinExistence type="predicted"/>
<sequence>FILFAVGPKAKGGLRIGKMIRKQILNKDEQNLYRKLMQTRIKLSKCRSIIRKQSISLKAAKNIVSNPMLHKTLDILPSMGKLLIKLQLREVQKKDKGRRFSLG</sequence>
<dbReference type="EMBL" id="GDQN01003707">
    <property type="protein sequence ID" value="JAT87347.1"/>
    <property type="molecule type" value="Transcribed_RNA"/>
</dbReference>
<protein>
    <submittedName>
        <fullName evidence="1">Uncharacterized protein</fullName>
    </submittedName>
</protein>
<feature type="non-terminal residue" evidence="1">
    <location>
        <position position="1"/>
    </location>
</feature>
<accession>A0A1E1WKA2</accession>
<name>A0A1E1WKA2_PECGO</name>
<organism evidence="1">
    <name type="scientific">Pectinophora gossypiella</name>
    <name type="common">Cotton pink bollworm</name>
    <name type="synonym">Depressaria gossypiella</name>
    <dbReference type="NCBI Taxonomy" id="13191"/>
    <lineage>
        <taxon>Eukaryota</taxon>
        <taxon>Metazoa</taxon>
        <taxon>Ecdysozoa</taxon>
        <taxon>Arthropoda</taxon>
        <taxon>Hexapoda</taxon>
        <taxon>Insecta</taxon>
        <taxon>Pterygota</taxon>
        <taxon>Neoptera</taxon>
        <taxon>Endopterygota</taxon>
        <taxon>Lepidoptera</taxon>
        <taxon>Glossata</taxon>
        <taxon>Ditrysia</taxon>
        <taxon>Gelechioidea</taxon>
        <taxon>Gelechiidae</taxon>
        <taxon>Apatetrinae</taxon>
        <taxon>Pectinophora</taxon>
    </lineage>
</organism>
<reference evidence="1" key="1">
    <citation type="submission" date="2015-09" db="EMBL/GenBank/DDBJ databases">
        <title>De novo assembly of Pectinophora gossypiella (Pink Bollworm) gut transcriptome.</title>
        <authorList>
            <person name="Tassone E.E."/>
        </authorList>
    </citation>
    <scope>NUCLEOTIDE SEQUENCE</scope>
</reference>
<dbReference type="AlphaFoldDB" id="A0A1E1WKA2"/>
<gene>
    <name evidence="1" type="ORF">g.4105</name>
</gene>